<dbReference type="HOGENOM" id="CLU_180283_0_0_1"/>
<dbReference type="EMBL" id="CM000363">
    <property type="protein sequence ID" value="EDX09123.1"/>
    <property type="molecule type" value="Genomic_DNA"/>
</dbReference>
<protein>
    <submittedName>
        <fullName evidence="2">GD13789</fullName>
    </submittedName>
</protein>
<keyword evidence="1" id="KW-0472">Membrane</keyword>
<evidence type="ECO:0000256" key="1">
    <source>
        <dbReference type="SAM" id="Phobius"/>
    </source>
</evidence>
<dbReference type="OMA" id="HPGIVIS"/>
<dbReference type="AlphaFoldDB" id="B4QQ03"/>
<reference evidence="2 3" key="1">
    <citation type="journal article" date="2007" name="Nature">
        <title>Evolution of genes and genomes on the Drosophila phylogeny.</title>
        <authorList>
            <consortium name="Drosophila 12 Genomes Consortium"/>
            <person name="Clark A.G."/>
            <person name="Eisen M.B."/>
            <person name="Smith D.R."/>
            <person name="Bergman C.M."/>
            <person name="Oliver B."/>
            <person name="Markow T.A."/>
            <person name="Kaufman T.C."/>
            <person name="Kellis M."/>
            <person name="Gelbart W."/>
            <person name="Iyer V.N."/>
            <person name="Pollard D.A."/>
            <person name="Sackton T.B."/>
            <person name="Larracuente A.M."/>
            <person name="Singh N.D."/>
            <person name="Abad J.P."/>
            <person name="Abt D.N."/>
            <person name="Adryan B."/>
            <person name="Aguade M."/>
            <person name="Akashi H."/>
            <person name="Anderson W.W."/>
            <person name="Aquadro C.F."/>
            <person name="Ardell D.H."/>
            <person name="Arguello R."/>
            <person name="Artieri C.G."/>
            <person name="Barbash D.A."/>
            <person name="Barker D."/>
            <person name="Barsanti P."/>
            <person name="Batterham P."/>
            <person name="Batzoglou S."/>
            <person name="Begun D."/>
            <person name="Bhutkar A."/>
            <person name="Blanco E."/>
            <person name="Bosak S.A."/>
            <person name="Bradley R.K."/>
            <person name="Brand A.D."/>
            <person name="Brent M.R."/>
            <person name="Brooks A.N."/>
            <person name="Brown R.H."/>
            <person name="Butlin R.K."/>
            <person name="Caggese C."/>
            <person name="Calvi B.R."/>
            <person name="Bernardo de Carvalho A."/>
            <person name="Caspi A."/>
            <person name="Castrezana S."/>
            <person name="Celniker S.E."/>
            <person name="Chang J.L."/>
            <person name="Chapple C."/>
            <person name="Chatterji S."/>
            <person name="Chinwalla A."/>
            <person name="Civetta A."/>
            <person name="Clifton S.W."/>
            <person name="Comeron J.M."/>
            <person name="Costello J.C."/>
            <person name="Coyne J.A."/>
            <person name="Daub J."/>
            <person name="David R.G."/>
            <person name="Delcher A.L."/>
            <person name="Delehaunty K."/>
            <person name="Do C.B."/>
            <person name="Ebling H."/>
            <person name="Edwards K."/>
            <person name="Eickbush T."/>
            <person name="Evans J.D."/>
            <person name="Filipski A."/>
            <person name="Findeiss S."/>
            <person name="Freyhult E."/>
            <person name="Fulton L."/>
            <person name="Fulton R."/>
            <person name="Garcia A.C."/>
            <person name="Gardiner A."/>
            <person name="Garfield D.A."/>
            <person name="Garvin B.E."/>
            <person name="Gibson G."/>
            <person name="Gilbert D."/>
            <person name="Gnerre S."/>
            <person name="Godfrey J."/>
            <person name="Good R."/>
            <person name="Gotea V."/>
            <person name="Gravely B."/>
            <person name="Greenberg A.J."/>
            <person name="Griffiths-Jones S."/>
            <person name="Gross S."/>
            <person name="Guigo R."/>
            <person name="Gustafson E.A."/>
            <person name="Haerty W."/>
            <person name="Hahn M.W."/>
            <person name="Halligan D.L."/>
            <person name="Halpern A.L."/>
            <person name="Halter G.M."/>
            <person name="Han M.V."/>
            <person name="Heger A."/>
            <person name="Hillier L."/>
            <person name="Hinrichs A.S."/>
            <person name="Holmes I."/>
            <person name="Hoskins R.A."/>
            <person name="Hubisz M.J."/>
            <person name="Hultmark D."/>
            <person name="Huntley M.A."/>
            <person name="Jaffe D.B."/>
            <person name="Jagadeeshan S."/>
            <person name="Jeck W.R."/>
            <person name="Johnson J."/>
            <person name="Jones C.D."/>
            <person name="Jordan W.C."/>
            <person name="Karpen G.H."/>
            <person name="Kataoka E."/>
            <person name="Keightley P.D."/>
            <person name="Kheradpour P."/>
            <person name="Kirkness E.F."/>
            <person name="Koerich L.B."/>
            <person name="Kristiansen K."/>
            <person name="Kudrna D."/>
            <person name="Kulathinal R.J."/>
            <person name="Kumar S."/>
            <person name="Kwok R."/>
            <person name="Lander E."/>
            <person name="Langley C.H."/>
            <person name="Lapoint R."/>
            <person name="Lazzaro B.P."/>
            <person name="Lee S.J."/>
            <person name="Levesque L."/>
            <person name="Li R."/>
            <person name="Lin C.F."/>
            <person name="Lin M.F."/>
            <person name="Lindblad-Toh K."/>
            <person name="Llopart A."/>
            <person name="Long M."/>
            <person name="Low L."/>
            <person name="Lozovsky E."/>
            <person name="Lu J."/>
            <person name="Luo M."/>
            <person name="Machado C.A."/>
            <person name="Makalowski W."/>
            <person name="Marzo M."/>
            <person name="Matsuda M."/>
            <person name="Matzkin L."/>
            <person name="McAllister B."/>
            <person name="McBride C.S."/>
            <person name="McKernan B."/>
            <person name="McKernan K."/>
            <person name="Mendez-Lago M."/>
            <person name="Minx P."/>
            <person name="Mollenhauer M.U."/>
            <person name="Montooth K."/>
            <person name="Mount S.M."/>
            <person name="Mu X."/>
            <person name="Myers E."/>
            <person name="Negre B."/>
            <person name="Newfeld S."/>
            <person name="Nielsen R."/>
            <person name="Noor M.A."/>
            <person name="O'Grady P."/>
            <person name="Pachter L."/>
            <person name="Papaceit M."/>
            <person name="Parisi M.J."/>
            <person name="Parisi M."/>
            <person name="Parts L."/>
            <person name="Pedersen J.S."/>
            <person name="Pesole G."/>
            <person name="Phillippy A.M."/>
            <person name="Ponting C.P."/>
            <person name="Pop M."/>
            <person name="Porcelli D."/>
            <person name="Powell J.R."/>
            <person name="Prohaska S."/>
            <person name="Pruitt K."/>
            <person name="Puig M."/>
            <person name="Quesneville H."/>
            <person name="Ram K.R."/>
            <person name="Rand D."/>
            <person name="Rasmussen M.D."/>
            <person name="Reed L.K."/>
            <person name="Reenan R."/>
            <person name="Reily A."/>
            <person name="Remington K.A."/>
            <person name="Rieger T.T."/>
            <person name="Ritchie M.G."/>
            <person name="Robin C."/>
            <person name="Rogers Y.H."/>
            <person name="Rohde C."/>
            <person name="Rozas J."/>
            <person name="Rubenfield M.J."/>
            <person name="Ruiz A."/>
            <person name="Russo S."/>
            <person name="Salzberg S.L."/>
            <person name="Sanchez-Gracia A."/>
            <person name="Saranga D.J."/>
            <person name="Sato H."/>
            <person name="Schaeffer S.W."/>
            <person name="Schatz M.C."/>
            <person name="Schlenke T."/>
            <person name="Schwartz R."/>
            <person name="Segarra C."/>
            <person name="Singh R.S."/>
            <person name="Sirot L."/>
            <person name="Sirota M."/>
            <person name="Sisneros N.B."/>
            <person name="Smith C.D."/>
            <person name="Smith T.F."/>
            <person name="Spieth J."/>
            <person name="Stage D.E."/>
            <person name="Stark A."/>
            <person name="Stephan W."/>
            <person name="Strausberg R.L."/>
            <person name="Strempel S."/>
            <person name="Sturgill D."/>
            <person name="Sutton G."/>
            <person name="Sutton G.G."/>
            <person name="Tao W."/>
            <person name="Teichmann S."/>
            <person name="Tobari Y.N."/>
            <person name="Tomimura Y."/>
            <person name="Tsolas J.M."/>
            <person name="Valente V.L."/>
            <person name="Venter E."/>
            <person name="Venter J.C."/>
            <person name="Vicario S."/>
            <person name="Vieira F.G."/>
            <person name="Vilella A.J."/>
            <person name="Villasante A."/>
            <person name="Walenz B."/>
            <person name="Wang J."/>
            <person name="Wasserman M."/>
            <person name="Watts T."/>
            <person name="Wilson D."/>
            <person name="Wilson R.K."/>
            <person name="Wing R.A."/>
            <person name="Wolfner M.F."/>
            <person name="Wong A."/>
            <person name="Wong G.K."/>
            <person name="Wu C.I."/>
            <person name="Wu G."/>
            <person name="Yamamoto D."/>
            <person name="Yang H.P."/>
            <person name="Yang S.P."/>
            <person name="Yorke J.A."/>
            <person name="Yoshida K."/>
            <person name="Zdobnov E."/>
            <person name="Zhang P."/>
            <person name="Zhang Y."/>
            <person name="Zimin A.V."/>
            <person name="Baldwin J."/>
            <person name="Abdouelleil A."/>
            <person name="Abdulkadir J."/>
            <person name="Abebe A."/>
            <person name="Abera B."/>
            <person name="Abreu J."/>
            <person name="Acer S.C."/>
            <person name="Aftuck L."/>
            <person name="Alexander A."/>
            <person name="An P."/>
            <person name="Anderson E."/>
            <person name="Anderson S."/>
            <person name="Arachi H."/>
            <person name="Azer M."/>
            <person name="Bachantsang P."/>
            <person name="Barry A."/>
            <person name="Bayul T."/>
            <person name="Berlin A."/>
            <person name="Bessette D."/>
            <person name="Bloom T."/>
            <person name="Blye J."/>
            <person name="Boguslavskiy L."/>
            <person name="Bonnet C."/>
            <person name="Boukhgalter B."/>
            <person name="Bourzgui I."/>
            <person name="Brown A."/>
            <person name="Cahill P."/>
            <person name="Channer S."/>
            <person name="Cheshatsang Y."/>
            <person name="Chuda L."/>
            <person name="Citroen M."/>
            <person name="Collymore A."/>
            <person name="Cooke P."/>
            <person name="Costello M."/>
            <person name="D'Aco K."/>
            <person name="Daza R."/>
            <person name="De Haan G."/>
            <person name="DeGray S."/>
            <person name="DeMaso C."/>
            <person name="Dhargay N."/>
            <person name="Dooley K."/>
            <person name="Dooley E."/>
            <person name="Doricent M."/>
            <person name="Dorje P."/>
            <person name="Dorjee K."/>
            <person name="Dupes A."/>
            <person name="Elong R."/>
            <person name="Falk J."/>
            <person name="Farina A."/>
            <person name="Faro S."/>
            <person name="Ferguson D."/>
            <person name="Fisher S."/>
            <person name="Foley C.D."/>
            <person name="Franke A."/>
            <person name="Friedrich D."/>
            <person name="Gadbois L."/>
            <person name="Gearin G."/>
            <person name="Gearin C.R."/>
            <person name="Giannoukos G."/>
            <person name="Goode T."/>
            <person name="Graham J."/>
            <person name="Grandbois E."/>
            <person name="Grewal S."/>
            <person name="Gyaltsen K."/>
            <person name="Hafez N."/>
            <person name="Hagos B."/>
            <person name="Hall J."/>
            <person name="Henson C."/>
            <person name="Hollinger A."/>
            <person name="Honan T."/>
            <person name="Huard M.D."/>
            <person name="Hughes L."/>
            <person name="Hurhula B."/>
            <person name="Husby M.E."/>
            <person name="Kamat A."/>
            <person name="Kanga B."/>
            <person name="Kashin S."/>
            <person name="Khazanovich D."/>
            <person name="Kisner P."/>
            <person name="Lance K."/>
            <person name="Lara M."/>
            <person name="Lee W."/>
            <person name="Lennon N."/>
            <person name="Letendre F."/>
            <person name="LeVine R."/>
            <person name="Lipovsky A."/>
            <person name="Liu X."/>
            <person name="Liu J."/>
            <person name="Liu S."/>
            <person name="Lokyitsang T."/>
            <person name="Lokyitsang Y."/>
            <person name="Lubonja R."/>
            <person name="Lui A."/>
            <person name="MacDonald P."/>
            <person name="Magnisalis V."/>
            <person name="Maru K."/>
            <person name="Matthews C."/>
            <person name="McCusker W."/>
            <person name="McDonough S."/>
            <person name="Mehta T."/>
            <person name="Meldrim J."/>
            <person name="Meneus L."/>
            <person name="Mihai O."/>
            <person name="Mihalev A."/>
            <person name="Mihova T."/>
            <person name="Mittelman R."/>
            <person name="Mlenga V."/>
            <person name="Montmayeur A."/>
            <person name="Mulrain L."/>
            <person name="Navidi A."/>
            <person name="Naylor J."/>
            <person name="Negash T."/>
            <person name="Nguyen T."/>
            <person name="Nguyen N."/>
            <person name="Nicol R."/>
            <person name="Norbu C."/>
            <person name="Norbu N."/>
            <person name="Novod N."/>
            <person name="O'Neill B."/>
            <person name="Osman S."/>
            <person name="Markiewicz E."/>
            <person name="Oyono O.L."/>
            <person name="Patti C."/>
            <person name="Phunkhang P."/>
            <person name="Pierre F."/>
            <person name="Priest M."/>
            <person name="Raghuraman S."/>
            <person name="Rege F."/>
            <person name="Reyes R."/>
            <person name="Rise C."/>
            <person name="Rogov P."/>
            <person name="Ross K."/>
            <person name="Ryan E."/>
            <person name="Settipalli S."/>
            <person name="Shea T."/>
            <person name="Sherpa N."/>
            <person name="Shi L."/>
            <person name="Shih D."/>
            <person name="Sparrow T."/>
            <person name="Spaulding J."/>
            <person name="Stalker J."/>
            <person name="Stange-Thomann N."/>
            <person name="Stavropoulos S."/>
            <person name="Stone C."/>
            <person name="Strader C."/>
            <person name="Tesfaye S."/>
            <person name="Thomson T."/>
            <person name="Thoulutsang Y."/>
            <person name="Thoulutsang D."/>
            <person name="Topham K."/>
            <person name="Topping I."/>
            <person name="Tsamla T."/>
            <person name="Vassiliev H."/>
            <person name="Vo A."/>
            <person name="Wangchuk T."/>
            <person name="Wangdi T."/>
            <person name="Weiand M."/>
            <person name="Wilkinson J."/>
            <person name="Wilson A."/>
            <person name="Yadav S."/>
            <person name="Young G."/>
            <person name="Yu Q."/>
            <person name="Zembek L."/>
            <person name="Zhong D."/>
            <person name="Zimmer A."/>
            <person name="Zwirko Z."/>
            <person name="Jaffe D.B."/>
            <person name="Alvarez P."/>
            <person name="Brockman W."/>
            <person name="Butler J."/>
            <person name="Chin C."/>
            <person name="Gnerre S."/>
            <person name="Grabherr M."/>
            <person name="Kleber M."/>
            <person name="Mauceli E."/>
            <person name="MacCallum I."/>
        </authorList>
    </citation>
    <scope>NUCLEOTIDE SEQUENCE [LARGE SCALE GENOMIC DNA]</scope>
    <source>
        <strain evidence="3">white501</strain>
    </source>
</reference>
<gene>
    <name evidence="2" type="primary">Dsim\GD13789</name>
    <name evidence="2" type="ORF">Dsim_GD13789</name>
</gene>
<dbReference type="Proteomes" id="UP000000304">
    <property type="component" value="Chromosome 3L"/>
</dbReference>
<evidence type="ECO:0000313" key="2">
    <source>
        <dbReference type="EMBL" id="EDX09123.1"/>
    </source>
</evidence>
<keyword evidence="1" id="KW-0812">Transmembrane</keyword>
<proteinExistence type="predicted"/>
<organism evidence="2 3">
    <name type="scientific">Drosophila simulans</name>
    <name type="common">Fruit fly</name>
    <dbReference type="NCBI Taxonomy" id="7240"/>
    <lineage>
        <taxon>Eukaryota</taxon>
        <taxon>Metazoa</taxon>
        <taxon>Ecdysozoa</taxon>
        <taxon>Arthropoda</taxon>
        <taxon>Hexapoda</taxon>
        <taxon>Insecta</taxon>
        <taxon>Pterygota</taxon>
        <taxon>Neoptera</taxon>
        <taxon>Endopterygota</taxon>
        <taxon>Diptera</taxon>
        <taxon>Brachycera</taxon>
        <taxon>Muscomorpha</taxon>
        <taxon>Ephydroidea</taxon>
        <taxon>Drosophilidae</taxon>
        <taxon>Drosophila</taxon>
        <taxon>Sophophora</taxon>
    </lineage>
</organism>
<sequence>MKLPPDGSELAMQQEHPGITVSIKFDSVRMASKQRQPELDCLRAHYQLINMKAAARHRYVMSYLFIASIYYYFSKGKWNGKRKRGNKTFWPKPCERRAREL</sequence>
<feature type="transmembrane region" description="Helical" evidence="1">
    <location>
        <begin position="56"/>
        <end position="73"/>
    </location>
</feature>
<keyword evidence="1" id="KW-1133">Transmembrane helix</keyword>
<accession>B4QQ03</accession>
<name>B4QQ03_DROSI</name>
<keyword evidence="3" id="KW-1185">Reference proteome</keyword>
<evidence type="ECO:0000313" key="3">
    <source>
        <dbReference type="Proteomes" id="UP000000304"/>
    </source>
</evidence>